<evidence type="ECO:0000313" key="8">
    <source>
        <dbReference type="EMBL" id="PKR58553.1"/>
    </source>
</evidence>
<reference evidence="8 9" key="1">
    <citation type="submission" date="2017-09" db="EMBL/GenBank/DDBJ databases">
        <title>Biodiversity and function of Thalassospira species in the particle-attached aromatic-hydrocarbon-degrading consortia from the surface seawater of the China South Sea.</title>
        <authorList>
            <person name="Dong C."/>
            <person name="Lai Q."/>
            <person name="Shao Z."/>
        </authorList>
    </citation>
    <scope>NUCLEOTIDE SEQUENCE [LARGE SCALE GENOMIC DNA]</scope>
    <source>
        <strain evidence="8 9">139Z-12</strain>
    </source>
</reference>
<dbReference type="Pfam" id="PF13692">
    <property type="entry name" value="Glyco_trans_1_4"/>
    <property type="match status" value="1"/>
</dbReference>
<keyword evidence="3 5" id="KW-1133">Transmembrane helix</keyword>
<evidence type="ECO:0000259" key="7">
    <source>
        <dbReference type="Pfam" id="PF13477"/>
    </source>
</evidence>
<accession>A0A2N3L6Q7</accession>
<keyword evidence="9" id="KW-1185">Reference proteome</keyword>
<dbReference type="Pfam" id="PF13477">
    <property type="entry name" value="Glyco_trans_4_2"/>
    <property type="match status" value="1"/>
</dbReference>
<feature type="transmembrane region" description="Helical" evidence="5">
    <location>
        <begin position="213"/>
        <end position="231"/>
    </location>
</feature>
<evidence type="ECO:0000256" key="5">
    <source>
        <dbReference type="SAM" id="Phobius"/>
    </source>
</evidence>
<dbReference type="GO" id="GO:0016757">
    <property type="term" value="F:glycosyltransferase activity"/>
    <property type="evidence" value="ECO:0007669"/>
    <property type="project" value="TreeGrafter"/>
</dbReference>
<dbReference type="InterPro" id="IPR007016">
    <property type="entry name" value="O-antigen_ligase-rel_domated"/>
</dbReference>
<dbReference type="Gene3D" id="3.40.50.2000">
    <property type="entry name" value="Glycogen Phosphorylase B"/>
    <property type="match status" value="2"/>
</dbReference>
<evidence type="ECO:0000259" key="6">
    <source>
        <dbReference type="Pfam" id="PF04932"/>
    </source>
</evidence>
<feature type="transmembrane region" description="Helical" evidence="5">
    <location>
        <begin position="125"/>
        <end position="146"/>
    </location>
</feature>
<feature type="transmembrane region" description="Helical" evidence="5">
    <location>
        <begin position="190"/>
        <end position="207"/>
    </location>
</feature>
<feature type="transmembrane region" description="Helical" evidence="5">
    <location>
        <begin position="368"/>
        <end position="385"/>
    </location>
</feature>
<keyword evidence="4 5" id="KW-0472">Membrane</keyword>
<dbReference type="InterPro" id="IPR028098">
    <property type="entry name" value="Glyco_trans_4-like_N"/>
</dbReference>
<sequence length="813" mass="88516">MQQPVPARHWRDTMLSLAAILFGISAPLFFFGRAALGVGLGLSLLLAIVSADHGAAWRKMRNDFMGPLGLLIVATLIVFLISAIGSVVPSKSIETWVARFSMLSGIWYLMRLIQLKARIAWDSCILATWALIIFCVFSIVVHPELLSLKALREPNFNFDITRRLKPVGSFLIFGAMMLVADAFDRKGVRKYVSVIAAIAILPILEVSQGRANVAAILAAGCAMGICLVFLIKSRFIKVAVFAGIAVAIVGVLLWLGEVTGNMSDLRGFVPYLPTWLVDVHRQMIWQFTYSHVFDHPLIGYGINASPWVPGANELAGSSTQSVLPGHPHSWFMEIWLEVGIIGLLVMVPMVACCAVTAFVDVLRNGGKVSALPLAMLAAYWFAGLFNYSFWTSWWFGVFMLGISLAFLRREWLLLGKPALGGRQTLLRRKTMIVCAEDWSFVSHRIGLGRAALVRGDDVVVACNVGDAADALRSEGFRVVDVPIARGGLSPLKSLKTVKSLACLIRREQPDVIVNVAIQCVVLSAFAGLLVGAKRSVNMITGLGFLFVSGGVNARVVRHIVSLVLRVYARCPSINVIVQNRDDHALMSDLGFRESRLALIRGSGVDISAFAPRTTSSDGPKTAIFVARMLWSKGLAELIEAARILKSRNRTYRFLLVGDADPANPDSASESDLVKWQQDGLIEWLGKRSDIAHLLRSADLAVLPSWREGLPKSLLEAASSGLAMVSTDVPGCREIVSHQENGLLVPLRDANALADAIEKLMEDDATRHAYGAAARGLVERELCDQVIIAKTLAFVTGTAPVDHVHAVRFGPQKT</sequence>
<feature type="domain" description="Glycosyltransferase subfamily 4-like N-terminal" evidence="7">
    <location>
        <begin position="436"/>
        <end position="560"/>
    </location>
</feature>
<dbReference type="CDD" id="cd03808">
    <property type="entry name" value="GT4_CapM-like"/>
    <property type="match status" value="1"/>
</dbReference>
<dbReference type="GO" id="GO:0016020">
    <property type="term" value="C:membrane"/>
    <property type="evidence" value="ECO:0007669"/>
    <property type="project" value="UniProtKB-SubCell"/>
</dbReference>
<feature type="transmembrane region" description="Helical" evidence="5">
    <location>
        <begin position="68"/>
        <end position="90"/>
    </location>
</feature>
<evidence type="ECO:0000256" key="1">
    <source>
        <dbReference type="ARBA" id="ARBA00004141"/>
    </source>
</evidence>
<dbReference type="Proteomes" id="UP000233332">
    <property type="component" value="Unassembled WGS sequence"/>
</dbReference>
<feature type="transmembrane region" description="Helical" evidence="5">
    <location>
        <begin position="166"/>
        <end position="183"/>
    </location>
</feature>
<dbReference type="PANTHER" id="PTHR12526:SF638">
    <property type="entry name" value="SPORE COAT PROTEIN SA"/>
    <property type="match status" value="1"/>
</dbReference>
<feature type="transmembrane region" description="Helical" evidence="5">
    <location>
        <begin position="391"/>
        <end position="407"/>
    </location>
</feature>
<name>A0A2N3L6Q7_9PROT</name>
<dbReference type="PANTHER" id="PTHR12526">
    <property type="entry name" value="GLYCOSYLTRANSFERASE"/>
    <property type="match status" value="1"/>
</dbReference>
<evidence type="ECO:0000256" key="2">
    <source>
        <dbReference type="ARBA" id="ARBA00022692"/>
    </source>
</evidence>
<dbReference type="AlphaFoldDB" id="A0A2N3L6Q7"/>
<dbReference type="Pfam" id="PF04932">
    <property type="entry name" value="Wzy_C"/>
    <property type="match status" value="1"/>
</dbReference>
<feature type="domain" description="O-antigen ligase-related" evidence="6">
    <location>
        <begin position="214"/>
        <end position="346"/>
    </location>
</feature>
<comment type="subcellular location">
    <subcellularLocation>
        <location evidence="1">Membrane</location>
        <topology evidence="1">Multi-pass membrane protein</topology>
    </subcellularLocation>
</comment>
<feature type="transmembrane region" description="Helical" evidence="5">
    <location>
        <begin position="12"/>
        <end position="30"/>
    </location>
</feature>
<comment type="caution">
    <text evidence="8">The sequence shown here is derived from an EMBL/GenBank/DDBJ whole genome shotgun (WGS) entry which is preliminary data.</text>
</comment>
<evidence type="ECO:0000256" key="3">
    <source>
        <dbReference type="ARBA" id="ARBA00022989"/>
    </source>
</evidence>
<feature type="transmembrane region" description="Helical" evidence="5">
    <location>
        <begin position="334"/>
        <end position="361"/>
    </location>
</feature>
<dbReference type="SUPFAM" id="SSF53756">
    <property type="entry name" value="UDP-Glycosyltransferase/glycogen phosphorylase"/>
    <property type="match status" value="1"/>
</dbReference>
<gene>
    <name evidence="8" type="ORF">COO92_12565</name>
</gene>
<proteinExistence type="predicted"/>
<feature type="transmembrane region" description="Helical" evidence="5">
    <location>
        <begin position="36"/>
        <end position="56"/>
    </location>
</feature>
<protein>
    <recommendedName>
        <fullName evidence="10">Glycosyl transferase</fullName>
    </recommendedName>
</protein>
<evidence type="ECO:0008006" key="10">
    <source>
        <dbReference type="Google" id="ProtNLM"/>
    </source>
</evidence>
<dbReference type="EMBL" id="NXGX01000004">
    <property type="protein sequence ID" value="PKR58553.1"/>
    <property type="molecule type" value="Genomic_DNA"/>
</dbReference>
<feature type="transmembrane region" description="Helical" evidence="5">
    <location>
        <begin position="238"/>
        <end position="256"/>
    </location>
</feature>
<keyword evidence="2 5" id="KW-0812">Transmembrane</keyword>
<feature type="transmembrane region" description="Helical" evidence="5">
    <location>
        <begin position="511"/>
        <end position="532"/>
    </location>
</feature>
<evidence type="ECO:0000256" key="4">
    <source>
        <dbReference type="ARBA" id="ARBA00023136"/>
    </source>
</evidence>
<evidence type="ECO:0000313" key="9">
    <source>
        <dbReference type="Proteomes" id="UP000233332"/>
    </source>
</evidence>
<feature type="transmembrane region" description="Helical" evidence="5">
    <location>
        <begin position="96"/>
        <end position="113"/>
    </location>
</feature>
<organism evidence="8 9">
    <name type="scientific">Thalassospira lohafexi</name>
    <dbReference type="NCBI Taxonomy" id="744227"/>
    <lineage>
        <taxon>Bacteria</taxon>
        <taxon>Pseudomonadati</taxon>
        <taxon>Pseudomonadota</taxon>
        <taxon>Alphaproteobacteria</taxon>
        <taxon>Rhodospirillales</taxon>
        <taxon>Thalassospiraceae</taxon>
        <taxon>Thalassospira</taxon>
    </lineage>
</organism>